<name>A0ABX8H190_9BACT</name>
<gene>
    <name evidence="8" type="ORF">KM029_23955</name>
</gene>
<evidence type="ECO:0000256" key="2">
    <source>
        <dbReference type="ARBA" id="ARBA00022723"/>
    </source>
</evidence>
<evidence type="ECO:0000256" key="5">
    <source>
        <dbReference type="SAM" id="MobiDB-lite"/>
    </source>
</evidence>
<accession>A0ABX8H190</accession>
<dbReference type="InterPro" id="IPR009056">
    <property type="entry name" value="Cyt_c-like_dom"/>
</dbReference>
<dbReference type="Proteomes" id="UP000682802">
    <property type="component" value="Chromosome 2"/>
</dbReference>
<dbReference type="RefSeq" id="WP_144076332.1">
    <property type="nucleotide sequence ID" value="NZ_CP076129.1"/>
</dbReference>
<evidence type="ECO:0000256" key="6">
    <source>
        <dbReference type="SAM" id="SignalP"/>
    </source>
</evidence>
<dbReference type="PROSITE" id="PS51257">
    <property type="entry name" value="PROKAR_LIPOPROTEIN"/>
    <property type="match status" value="1"/>
</dbReference>
<feature type="domain" description="Cytochrome c" evidence="7">
    <location>
        <begin position="42"/>
        <end position="127"/>
    </location>
</feature>
<feature type="region of interest" description="Disordered" evidence="5">
    <location>
        <begin position="96"/>
        <end position="116"/>
    </location>
</feature>
<evidence type="ECO:0000259" key="7">
    <source>
        <dbReference type="PROSITE" id="PS51007"/>
    </source>
</evidence>
<keyword evidence="9" id="KW-1185">Reference proteome</keyword>
<evidence type="ECO:0000256" key="3">
    <source>
        <dbReference type="ARBA" id="ARBA00023004"/>
    </source>
</evidence>
<reference evidence="8 9" key="1">
    <citation type="submission" date="2021-05" db="EMBL/GenBank/DDBJ databases">
        <title>Comparative genomic studies on the polysaccharide-degrading batcterial strains of the Flammeovirga genus.</title>
        <authorList>
            <person name="Zewei F."/>
            <person name="Zheng Z."/>
            <person name="Yu L."/>
            <person name="Ruyue G."/>
            <person name="Yanhong M."/>
            <person name="Yuanyuan C."/>
            <person name="Jingyan G."/>
            <person name="Wenjun H."/>
        </authorList>
    </citation>
    <scope>NUCLEOTIDE SEQUENCE [LARGE SCALE GENOMIC DNA]</scope>
    <source>
        <strain evidence="8 9">YS10</strain>
    </source>
</reference>
<keyword evidence="1 4" id="KW-0349">Heme</keyword>
<keyword evidence="6" id="KW-0732">Signal</keyword>
<dbReference type="InterPro" id="IPR036909">
    <property type="entry name" value="Cyt_c-like_dom_sf"/>
</dbReference>
<organism evidence="8 9">
    <name type="scientific">Flammeovirga kamogawensis</name>
    <dbReference type="NCBI Taxonomy" id="373891"/>
    <lineage>
        <taxon>Bacteria</taxon>
        <taxon>Pseudomonadati</taxon>
        <taxon>Bacteroidota</taxon>
        <taxon>Cytophagia</taxon>
        <taxon>Cytophagales</taxon>
        <taxon>Flammeovirgaceae</taxon>
        <taxon>Flammeovirga</taxon>
    </lineage>
</organism>
<evidence type="ECO:0000313" key="8">
    <source>
        <dbReference type="EMBL" id="QWG09661.1"/>
    </source>
</evidence>
<evidence type="ECO:0000313" key="9">
    <source>
        <dbReference type="Proteomes" id="UP000682802"/>
    </source>
</evidence>
<evidence type="ECO:0000256" key="1">
    <source>
        <dbReference type="ARBA" id="ARBA00022617"/>
    </source>
</evidence>
<keyword evidence="3 4" id="KW-0408">Iron</keyword>
<evidence type="ECO:0000256" key="4">
    <source>
        <dbReference type="PROSITE-ProRule" id="PRU00433"/>
    </source>
</evidence>
<dbReference type="SUPFAM" id="SSF46626">
    <property type="entry name" value="Cytochrome c"/>
    <property type="match status" value="1"/>
</dbReference>
<keyword evidence="2 4" id="KW-0479">Metal-binding</keyword>
<dbReference type="PROSITE" id="PS51007">
    <property type="entry name" value="CYTC"/>
    <property type="match status" value="1"/>
</dbReference>
<feature type="chain" id="PRO_5045816334" description="Cytochrome c domain-containing protein" evidence="6">
    <location>
        <begin position="21"/>
        <end position="130"/>
    </location>
</feature>
<proteinExistence type="predicted"/>
<feature type="signal peptide" evidence="6">
    <location>
        <begin position="1"/>
        <end position="20"/>
    </location>
</feature>
<protein>
    <recommendedName>
        <fullName evidence="7">Cytochrome c domain-containing protein</fullName>
    </recommendedName>
</protein>
<dbReference type="EMBL" id="CP076129">
    <property type="protein sequence ID" value="QWG09661.1"/>
    <property type="molecule type" value="Genomic_DNA"/>
</dbReference>
<sequence length="130" mass="14506">MKKLFIFTFISLLIFGCSEAVIDDDNTGTNDNNVIEIPEEDDDTVAEEAVVYDPHVLTIADNYCISCHSGSSPQAGINLSGYTNFKFQTESGNLLSRINNSSNPMPPSGLMPQEERQRIQKWVDDNFPEK</sequence>